<dbReference type="Pfam" id="PF05195">
    <property type="entry name" value="AMP_N"/>
    <property type="match status" value="1"/>
</dbReference>
<comment type="cofactor">
    <cofactor evidence="2">
        <name>Mn(2+)</name>
        <dbReference type="ChEBI" id="CHEBI:29035"/>
    </cofactor>
</comment>
<protein>
    <recommendedName>
        <fullName evidence="4">Xaa-Pro aminopeptidase</fullName>
        <ecNumber evidence="4">3.4.11.9</ecNumber>
    </recommendedName>
</protein>
<dbReference type="GO" id="GO:0070006">
    <property type="term" value="F:metalloaminopeptidase activity"/>
    <property type="evidence" value="ECO:0007669"/>
    <property type="project" value="InterPro"/>
</dbReference>
<dbReference type="AlphaFoldDB" id="A0A0S7XIZ0"/>
<evidence type="ECO:0000256" key="3">
    <source>
        <dbReference type="ARBA" id="ARBA00008766"/>
    </source>
</evidence>
<comment type="catalytic activity">
    <reaction evidence="1">
        <text>Release of any N-terminal amino acid, including proline, that is linked to proline, even from a dipeptide or tripeptide.</text>
        <dbReference type="EC" id="3.4.11.9"/>
    </reaction>
</comment>
<dbReference type="GO" id="GO:0030145">
    <property type="term" value="F:manganese ion binding"/>
    <property type="evidence" value="ECO:0007669"/>
    <property type="project" value="InterPro"/>
</dbReference>
<dbReference type="Gene3D" id="3.40.350.10">
    <property type="entry name" value="Creatinase/prolidase N-terminal domain"/>
    <property type="match status" value="1"/>
</dbReference>
<keyword evidence="9" id="KW-0645">Protease</keyword>
<dbReference type="SUPFAM" id="SSF55920">
    <property type="entry name" value="Creatinase/aminopeptidase"/>
    <property type="match status" value="1"/>
</dbReference>
<organism evidence="9 10">
    <name type="scientific">candidate division WOR-1 bacterium DG_54_3</name>
    <dbReference type="NCBI Taxonomy" id="1703775"/>
    <lineage>
        <taxon>Bacteria</taxon>
        <taxon>Bacillati</taxon>
        <taxon>Saganbacteria</taxon>
    </lineage>
</organism>
<evidence type="ECO:0000256" key="2">
    <source>
        <dbReference type="ARBA" id="ARBA00001936"/>
    </source>
</evidence>
<comment type="caution">
    <text evidence="9">The sequence shown here is derived from an EMBL/GenBank/DDBJ whole genome shotgun (WGS) entry which is preliminary data.</text>
</comment>
<dbReference type="GO" id="GO:0006508">
    <property type="term" value="P:proteolysis"/>
    <property type="evidence" value="ECO:0007669"/>
    <property type="project" value="TreeGrafter"/>
</dbReference>
<dbReference type="PANTHER" id="PTHR43226">
    <property type="entry name" value="XAA-PRO AMINOPEPTIDASE 3"/>
    <property type="match status" value="1"/>
</dbReference>
<reference evidence="9 10" key="1">
    <citation type="journal article" date="2015" name="Microbiome">
        <title>Genomic resolution of linkages in carbon, nitrogen, and sulfur cycling among widespread estuary sediment bacteria.</title>
        <authorList>
            <person name="Baker B.J."/>
            <person name="Lazar C.S."/>
            <person name="Teske A.P."/>
            <person name="Dick G.J."/>
        </authorList>
    </citation>
    <scope>NUCLEOTIDE SEQUENCE [LARGE SCALE GENOMIC DNA]</scope>
    <source>
        <strain evidence="9">DG_54_3</strain>
    </source>
</reference>
<accession>A0A0S7XIZ0</accession>
<evidence type="ECO:0000313" key="10">
    <source>
        <dbReference type="Proteomes" id="UP000051861"/>
    </source>
</evidence>
<keyword evidence="6" id="KW-0378">Hydrolase</keyword>
<keyword evidence="7" id="KW-0464">Manganese</keyword>
<name>A0A0S7XIZ0_UNCSA</name>
<dbReference type="InterPro" id="IPR029149">
    <property type="entry name" value="Creatin/AminoP/Spt16_N"/>
</dbReference>
<dbReference type="PANTHER" id="PTHR43226:SF4">
    <property type="entry name" value="XAA-PRO AMINOPEPTIDASE 3"/>
    <property type="match status" value="1"/>
</dbReference>
<dbReference type="InterPro" id="IPR000994">
    <property type="entry name" value="Pept_M24"/>
</dbReference>
<evidence type="ECO:0000256" key="1">
    <source>
        <dbReference type="ARBA" id="ARBA00001424"/>
    </source>
</evidence>
<evidence type="ECO:0000256" key="6">
    <source>
        <dbReference type="ARBA" id="ARBA00022801"/>
    </source>
</evidence>
<feature type="domain" description="Aminopeptidase P N-terminal" evidence="8">
    <location>
        <begin position="2"/>
        <end position="134"/>
    </location>
</feature>
<dbReference type="CDD" id="cd01087">
    <property type="entry name" value="Prolidase"/>
    <property type="match status" value="1"/>
</dbReference>
<sequence>MFAEKVYIKRRKRLREQVGSGIILLLGNEESPMNYPDNQYPFRQDSCFLYFFGLDFPGLAAVIDVDEDKECVFGNDPTVEDIIWMGPQPSLREKCQRTGISETAALDRLQGTLKKIAGQNREIHFLPPYRAESTLKIAELLEIAPAQVHDYISKPLIKAVVGQRSIKSEDEIAEIEAALDTCYEMQTLAMKMSRPGMYEREIVGAMEGLVLSRGCQLAFPTIFSVHGETLHNHYYGNQMKEGDIAVNDSGAESTLHYASDITRTIPISGKFTDRQKEIYNIVLNAQEKAIEAVRPGVEFRNVHNLAYKILASGLKDLGLMKGGIEEAAFAGAVTLFFQCGLGHMMGLDTHDMEDIGEDYVGYTDTIKRNPEFGWKSLRLGKELEAGFVITVEPGIYFIPELIDRWKAENKCSDFINYDMVEKYKDFGGIRIEDDVLVTENGHRVLGKKIPKTIDEVEAISSCGPD</sequence>
<gene>
    <name evidence="9" type="ORF">AMJ44_15645</name>
</gene>
<dbReference type="Pfam" id="PF00557">
    <property type="entry name" value="Peptidase_M24"/>
    <property type="match status" value="1"/>
</dbReference>
<dbReference type="InterPro" id="IPR007865">
    <property type="entry name" value="Aminopep_P_N"/>
</dbReference>
<evidence type="ECO:0000313" key="9">
    <source>
        <dbReference type="EMBL" id="KPJ62408.1"/>
    </source>
</evidence>
<dbReference type="EC" id="3.4.11.9" evidence="4"/>
<evidence type="ECO:0000256" key="5">
    <source>
        <dbReference type="ARBA" id="ARBA00022723"/>
    </source>
</evidence>
<dbReference type="SMART" id="SM01011">
    <property type="entry name" value="AMP_N"/>
    <property type="match status" value="1"/>
</dbReference>
<keyword evidence="9" id="KW-0031">Aminopeptidase</keyword>
<dbReference type="PATRIC" id="fig|1703775.3.peg.3307"/>
<evidence type="ECO:0000256" key="4">
    <source>
        <dbReference type="ARBA" id="ARBA00012574"/>
    </source>
</evidence>
<proteinExistence type="inferred from homology"/>
<comment type="similarity">
    <text evidence="3">Belongs to the peptidase M24B family.</text>
</comment>
<evidence type="ECO:0000256" key="7">
    <source>
        <dbReference type="ARBA" id="ARBA00023211"/>
    </source>
</evidence>
<evidence type="ECO:0000259" key="8">
    <source>
        <dbReference type="SMART" id="SM01011"/>
    </source>
</evidence>
<dbReference type="SUPFAM" id="SSF53092">
    <property type="entry name" value="Creatinase/prolidase N-terminal domain"/>
    <property type="match status" value="1"/>
</dbReference>
<dbReference type="InterPro" id="IPR036005">
    <property type="entry name" value="Creatinase/aminopeptidase-like"/>
</dbReference>
<dbReference type="EMBL" id="LIZX01000270">
    <property type="protein sequence ID" value="KPJ62408.1"/>
    <property type="molecule type" value="Genomic_DNA"/>
</dbReference>
<dbReference type="InterPro" id="IPR052433">
    <property type="entry name" value="X-Pro_dipept-like"/>
</dbReference>
<dbReference type="Proteomes" id="UP000051861">
    <property type="component" value="Unassembled WGS sequence"/>
</dbReference>
<dbReference type="GO" id="GO:0005829">
    <property type="term" value="C:cytosol"/>
    <property type="evidence" value="ECO:0007669"/>
    <property type="project" value="TreeGrafter"/>
</dbReference>
<dbReference type="Gene3D" id="3.90.230.10">
    <property type="entry name" value="Creatinase/methionine aminopeptidase superfamily"/>
    <property type="match status" value="1"/>
</dbReference>
<keyword evidence="5" id="KW-0479">Metal-binding</keyword>